<sequence>MYELHHYAIPRGWSGNSLLHNIIPRRLSGVFAFAIRRHYSRYGGGRLLIFKSYVTFRDVGRRDRKHRTVVGSSNRKRFDHPFTLSGETRRLLAVNRHAKYLIPNDARMRSFGYSMIARERFISSQFKPKKLIDTVNNSGLRLAIGAFRSSPILSIYNLADDLAPLLH</sequence>
<dbReference type="Proteomes" id="UP000478052">
    <property type="component" value="Unassembled WGS sequence"/>
</dbReference>
<evidence type="ECO:0000313" key="2">
    <source>
        <dbReference type="Proteomes" id="UP000478052"/>
    </source>
</evidence>
<accession>A0A6G0YVL2</accession>
<comment type="caution">
    <text evidence="1">The sequence shown here is derived from an EMBL/GenBank/DDBJ whole genome shotgun (WGS) entry which is preliminary data.</text>
</comment>
<evidence type="ECO:0000313" key="1">
    <source>
        <dbReference type="EMBL" id="KAF0761854.1"/>
    </source>
</evidence>
<protein>
    <submittedName>
        <fullName evidence="1">RNase H domain-containing protein</fullName>
    </submittedName>
</protein>
<dbReference type="AlphaFoldDB" id="A0A6G0YVL2"/>
<gene>
    <name evidence="1" type="ORF">FWK35_00028503</name>
</gene>
<reference evidence="1 2" key="1">
    <citation type="submission" date="2019-08" db="EMBL/GenBank/DDBJ databases">
        <title>Whole genome of Aphis craccivora.</title>
        <authorList>
            <person name="Voronova N.V."/>
            <person name="Shulinski R.S."/>
            <person name="Bandarenka Y.V."/>
            <person name="Zhorov D.G."/>
            <person name="Warner D."/>
        </authorList>
    </citation>
    <scope>NUCLEOTIDE SEQUENCE [LARGE SCALE GENOMIC DNA]</scope>
    <source>
        <strain evidence="1">180601</strain>
        <tissue evidence="1">Whole Body</tissue>
    </source>
</reference>
<name>A0A6G0YVL2_APHCR</name>
<organism evidence="1 2">
    <name type="scientific">Aphis craccivora</name>
    <name type="common">Cowpea aphid</name>
    <dbReference type="NCBI Taxonomy" id="307492"/>
    <lineage>
        <taxon>Eukaryota</taxon>
        <taxon>Metazoa</taxon>
        <taxon>Ecdysozoa</taxon>
        <taxon>Arthropoda</taxon>
        <taxon>Hexapoda</taxon>
        <taxon>Insecta</taxon>
        <taxon>Pterygota</taxon>
        <taxon>Neoptera</taxon>
        <taxon>Paraneoptera</taxon>
        <taxon>Hemiptera</taxon>
        <taxon>Sternorrhyncha</taxon>
        <taxon>Aphidomorpha</taxon>
        <taxon>Aphidoidea</taxon>
        <taxon>Aphididae</taxon>
        <taxon>Aphidini</taxon>
        <taxon>Aphis</taxon>
        <taxon>Aphis</taxon>
    </lineage>
</organism>
<dbReference type="EMBL" id="VUJU01002282">
    <property type="protein sequence ID" value="KAF0761854.1"/>
    <property type="molecule type" value="Genomic_DNA"/>
</dbReference>
<keyword evidence="2" id="KW-1185">Reference proteome</keyword>
<proteinExistence type="predicted"/>